<dbReference type="Gene3D" id="2.60.40.2070">
    <property type="match status" value="1"/>
</dbReference>
<evidence type="ECO:0000256" key="8">
    <source>
        <dbReference type="ARBA" id="ARBA00023136"/>
    </source>
</evidence>
<evidence type="ECO:0000256" key="4">
    <source>
        <dbReference type="ARBA" id="ARBA00022452"/>
    </source>
</evidence>
<keyword evidence="6" id="KW-0812">Transmembrane</keyword>
<keyword evidence="4" id="KW-1134">Transmembrane beta strand</keyword>
<feature type="domain" description="PapC-like C-terminal" evidence="11">
    <location>
        <begin position="781"/>
        <end position="844"/>
    </location>
</feature>
<keyword evidence="3" id="KW-0813">Transport</keyword>
<evidence type="ECO:0000256" key="6">
    <source>
        <dbReference type="ARBA" id="ARBA00022692"/>
    </source>
</evidence>
<evidence type="ECO:0000256" key="7">
    <source>
        <dbReference type="ARBA" id="ARBA00022729"/>
    </source>
</evidence>
<proteinExistence type="inferred from homology"/>
<dbReference type="Pfam" id="PF13954">
    <property type="entry name" value="PapC_N"/>
    <property type="match status" value="1"/>
</dbReference>
<comment type="caution">
    <text evidence="13">The sequence shown here is derived from an EMBL/GenBank/DDBJ whole genome shotgun (WGS) entry which is preliminary data.</text>
</comment>
<dbReference type="Gene3D" id="2.60.40.3110">
    <property type="match status" value="1"/>
</dbReference>
<evidence type="ECO:0000259" key="12">
    <source>
        <dbReference type="Pfam" id="PF13954"/>
    </source>
</evidence>
<evidence type="ECO:0000256" key="10">
    <source>
        <dbReference type="SAM" id="SignalP"/>
    </source>
</evidence>
<dbReference type="RefSeq" id="WP_214215888.1">
    <property type="nucleotide sequence ID" value="NZ_JABBFO010000020.1"/>
</dbReference>
<feature type="domain" description="PapC N-terminal" evidence="12">
    <location>
        <begin position="34"/>
        <end position="179"/>
    </location>
</feature>
<dbReference type="Pfam" id="PF13953">
    <property type="entry name" value="PapC_C"/>
    <property type="match status" value="1"/>
</dbReference>
<evidence type="ECO:0000256" key="3">
    <source>
        <dbReference type="ARBA" id="ARBA00022448"/>
    </source>
</evidence>
<dbReference type="InterPro" id="IPR025949">
    <property type="entry name" value="PapC-like_C"/>
</dbReference>
<dbReference type="Gene3D" id="2.60.40.2610">
    <property type="entry name" value="Outer membrane usher protein FimD, plug domain"/>
    <property type="match status" value="1"/>
</dbReference>
<evidence type="ECO:0000259" key="11">
    <source>
        <dbReference type="Pfam" id="PF13953"/>
    </source>
</evidence>
<accession>A0ABS5T7Y4</accession>
<keyword evidence="9" id="KW-0998">Cell outer membrane</keyword>
<dbReference type="InterPro" id="IPR037224">
    <property type="entry name" value="PapC_N_sf"/>
</dbReference>
<gene>
    <name evidence="13" type="ORF">HGT73_14070</name>
</gene>
<dbReference type="EMBL" id="JABBFO010000020">
    <property type="protein sequence ID" value="MBT0728469.1"/>
    <property type="molecule type" value="Genomic_DNA"/>
</dbReference>
<dbReference type="PANTHER" id="PTHR30451">
    <property type="entry name" value="OUTER MEMBRANE USHER PROTEIN"/>
    <property type="match status" value="1"/>
</dbReference>
<comment type="similarity">
    <text evidence="2">Belongs to the fimbrial export usher family.</text>
</comment>
<dbReference type="Proteomes" id="UP000786875">
    <property type="component" value="Unassembled WGS sequence"/>
</dbReference>
<feature type="signal peptide" evidence="10">
    <location>
        <begin position="1"/>
        <end position="31"/>
    </location>
</feature>
<dbReference type="InterPro" id="IPR042186">
    <property type="entry name" value="FimD_plug_dom"/>
</dbReference>
<evidence type="ECO:0000313" key="13">
    <source>
        <dbReference type="EMBL" id="MBT0728469.1"/>
    </source>
</evidence>
<keyword evidence="7 10" id="KW-0732">Signal</keyword>
<dbReference type="InterPro" id="IPR025885">
    <property type="entry name" value="PapC_N"/>
</dbReference>
<keyword evidence="14" id="KW-1185">Reference proteome</keyword>
<dbReference type="Pfam" id="PF00577">
    <property type="entry name" value="Usher"/>
    <property type="match status" value="1"/>
</dbReference>
<dbReference type="PANTHER" id="PTHR30451:SF21">
    <property type="entry name" value="FIMBRIAL USHER DOMAIN-CONTAINING PROTEIN YDET-RELATED"/>
    <property type="match status" value="1"/>
</dbReference>
<evidence type="ECO:0000256" key="5">
    <source>
        <dbReference type="ARBA" id="ARBA00022558"/>
    </source>
</evidence>
<protein>
    <submittedName>
        <fullName evidence="13">Fimbrial biogenesis outer membrane usher protein</fullName>
    </submittedName>
</protein>
<feature type="chain" id="PRO_5045324329" evidence="10">
    <location>
        <begin position="32"/>
        <end position="860"/>
    </location>
</feature>
<dbReference type="Gene3D" id="3.10.20.410">
    <property type="match status" value="1"/>
</dbReference>
<keyword evidence="5" id="KW-1029">Fimbrium biogenesis</keyword>
<dbReference type="InterPro" id="IPR000015">
    <property type="entry name" value="Fimb_usher"/>
</dbReference>
<dbReference type="SUPFAM" id="SSF141729">
    <property type="entry name" value="FimD N-terminal domain-like"/>
    <property type="match status" value="1"/>
</dbReference>
<name>A0ABS5T7Y4_9GAMM</name>
<sequence length="860" mass="94531">MKQDRHQHPSFRITRLVVCLSLSSVSHSVFADTYFNPRFLSDDPSAVASLSNFEKGIEAPPGTYRVNIYVNGSYTTNKEVNFIINKNKNRLEPCLSFEQLQQLGLNGGSINDVSKDNVAEQCFPFTDKIKDATSTFDVGTQKLSLNIPQAYMQSHGQDYISPELWSEGIPAAMVNYNFTANRSSTQSVGTSDLAYLNLQSGINLGAWRLRDNTAWNYSNSNSSHDSNWQHINTYLERDIIPLRSRLTLGDSYTDSDIFDSVNFRGIKLAKTDSMLPDSERGYAPVIHGIAHTTAVVTVRQNGYDVYQSTVPAGPFVIKDIYSASNSGDLQVTVKEADGSVQNFTIPYSSVPLLQREGYLKYNLSAGEFRSGNNQQSQPDFVQASFLKGLSSGWTIYSGTQLSDHYKSFNTGVGKNLGQFGALSTDLTYAKTQLYDNTDHTGHSLRILYSKALSRFGTNIQVVGYRYSTKGYYSLSDSTWKAMNGYSVDTNTTTGENTIVDAYNLNYSKKGRFQVSLTQQAGALGTIFATGSEQTYWGTDSKDQQWQLGYSGNITDISYSLTYALTKTAWVSDTDKSIAFSISIPFSHFMQSNTQSIFRNASASYNMTNDLKGNSIYQTGVYGTLLAEQNLSYNIQKGYNQSSSGSSGSTSAALYYRGGYGNTNINYSDNSGSRQVYFGQSGGILFHSQGVTFSQPLNDTMILVRAPGAKNVSILNQTGVKTDWRGYAVLPYATDYRNNRVALDTHSLANNVDIENTVDTVVPTHGAVVAVDFNTHIGIKLLLTLTHKGKPLPFGSNVSATDSANNSIVGDNGQVYLAGMPLHGIVKANWGDQPDQQCTASYQLEKVDTRNTLSYATAECQ</sequence>
<evidence type="ECO:0000256" key="9">
    <source>
        <dbReference type="ARBA" id="ARBA00023237"/>
    </source>
</evidence>
<dbReference type="InterPro" id="IPR043142">
    <property type="entry name" value="PapC-like_C_sf"/>
</dbReference>
<evidence type="ECO:0000313" key="14">
    <source>
        <dbReference type="Proteomes" id="UP000786875"/>
    </source>
</evidence>
<evidence type="ECO:0000256" key="1">
    <source>
        <dbReference type="ARBA" id="ARBA00004571"/>
    </source>
</evidence>
<reference evidence="13 14" key="1">
    <citation type="submission" date="2020-04" db="EMBL/GenBank/DDBJ databases">
        <title>Genome sequencing of Rosenbergiella species.</title>
        <authorList>
            <person name="Alvarez-Perez S."/>
            <person name="Lievens B."/>
        </authorList>
    </citation>
    <scope>NUCLEOTIDE SEQUENCE [LARGE SCALE GENOMIC DNA]</scope>
    <source>
        <strain evidence="13 14">CdVSA20.1</strain>
    </source>
</reference>
<comment type="subcellular location">
    <subcellularLocation>
        <location evidence="1">Cell outer membrane</location>
        <topology evidence="1">Multi-pass membrane protein</topology>
    </subcellularLocation>
</comment>
<keyword evidence="8" id="KW-0472">Membrane</keyword>
<evidence type="ECO:0000256" key="2">
    <source>
        <dbReference type="ARBA" id="ARBA00008064"/>
    </source>
</evidence>
<organism evidence="13 14">
    <name type="scientific">Rosenbergiella australiborealis</name>
    <dbReference type="NCBI Taxonomy" id="1544696"/>
    <lineage>
        <taxon>Bacteria</taxon>
        <taxon>Pseudomonadati</taxon>
        <taxon>Pseudomonadota</taxon>
        <taxon>Gammaproteobacteria</taxon>
        <taxon>Enterobacterales</taxon>
        <taxon>Erwiniaceae</taxon>
        <taxon>Rosenbergiella</taxon>
    </lineage>
</organism>